<name>A0A736R867_SALHO</name>
<protein>
    <submittedName>
        <fullName evidence="1">Uncharacterized protein</fullName>
    </submittedName>
</protein>
<sequence>MTDANAFCTPSSGITFVTGEWVNQIQRDLVCILTEAGVATVSAVPCCGTDLLESKPASGSE</sequence>
<dbReference type="AlphaFoldDB" id="A0A736R867"/>
<gene>
    <name evidence="1" type="ORF">GNB58_002427</name>
</gene>
<organism evidence="1">
    <name type="scientific">Salmonella enterica subsp. houtenae serovar 45:g,z51:-</name>
    <dbReference type="NCBI Taxonomy" id="1967611"/>
    <lineage>
        <taxon>Bacteria</taxon>
        <taxon>Pseudomonadati</taxon>
        <taxon>Pseudomonadota</taxon>
        <taxon>Gammaproteobacteria</taxon>
        <taxon>Enterobacterales</taxon>
        <taxon>Enterobacteriaceae</taxon>
        <taxon>Salmonella</taxon>
    </lineage>
</organism>
<reference evidence="1" key="1">
    <citation type="journal article" date="2018" name="Genome Biol.">
        <title>SKESA: strategic k-mer extension for scrupulous assemblies.</title>
        <authorList>
            <person name="Souvorov A."/>
            <person name="Agarwala R."/>
            <person name="Lipman D.J."/>
        </authorList>
    </citation>
    <scope>NUCLEOTIDE SEQUENCE</scope>
    <source>
        <strain evidence="1">2584-68</strain>
    </source>
</reference>
<comment type="caution">
    <text evidence="1">The sequence shown here is derived from an EMBL/GenBank/DDBJ whole genome shotgun (WGS) entry which is preliminary data.</text>
</comment>
<dbReference type="EMBL" id="DAATAH010000023">
    <property type="protein sequence ID" value="HAE7765504.1"/>
    <property type="molecule type" value="Genomic_DNA"/>
</dbReference>
<accession>A0A736R867</accession>
<evidence type="ECO:0000313" key="1">
    <source>
        <dbReference type="EMBL" id="HAE7765504.1"/>
    </source>
</evidence>
<proteinExistence type="predicted"/>
<reference evidence="1" key="2">
    <citation type="submission" date="2018-07" db="EMBL/GenBank/DDBJ databases">
        <authorList>
            <consortium name="NCBI Pathogen Detection Project"/>
        </authorList>
    </citation>
    <scope>NUCLEOTIDE SEQUENCE</scope>
    <source>
        <strain evidence="1">2584-68</strain>
    </source>
</reference>